<reference evidence="3 4" key="1">
    <citation type="submission" date="2014-01" db="EMBL/GenBank/DDBJ databases">
        <title>Sulfitobacter donghicola JCM 14565 Genome Sequencing.</title>
        <authorList>
            <person name="Lai Q."/>
            <person name="Hong Z."/>
        </authorList>
    </citation>
    <scope>NUCLEOTIDE SEQUENCE [LARGE SCALE GENOMIC DNA]</scope>
    <source>
        <strain evidence="3 4">JCM 14565</strain>
    </source>
</reference>
<sequence>MRLVSITAILALFATAGFAQPVVQTAKALETAFGFWASDNKIPNPTMVVMHQGEIVGSSGEIDTVVEIASLSKAITAVCAASLVSDGTWAADTTSADVLGYGPDGITVAQLITHTSGIGSDRTQTLMPLWVDSAEPRKTIATELALSQPLQGKGQFNYNNENYAILGQMIEVAVGARYQAVCSQRALTPAGVSAKPSPQTGGMLPWGGWAMSAQDYARFHYYWFGPQGAYGAGSPASLLAPVQGGAEYGLGMFERDVAEHRNFWHFGLWCIDQRVNAGAYAVIWKGEWSVVATYDACVDWDAMGALDSALVKVVYGL</sequence>
<dbReference type="STRING" id="1300350.Z948_646"/>
<gene>
    <name evidence="3" type="ORF">DSW25_06885</name>
</gene>
<name>A0A073IKL8_9RHOB</name>
<dbReference type="AlphaFoldDB" id="A0A073IKL8"/>
<dbReference type="Gene3D" id="3.40.710.10">
    <property type="entry name" value="DD-peptidase/beta-lactamase superfamily"/>
    <property type="match status" value="1"/>
</dbReference>
<proteinExistence type="predicted"/>
<dbReference type="InterPro" id="IPR012338">
    <property type="entry name" value="Beta-lactam/transpept-like"/>
</dbReference>
<dbReference type="SUPFAM" id="SSF56601">
    <property type="entry name" value="beta-lactamase/transpeptidase-like"/>
    <property type="match status" value="1"/>
</dbReference>
<feature type="chain" id="PRO_5001689720" description="Beta-lactamase-related domain-containing protein" evidence="1">
    <location>
        <begin position="20"/>
        <end position="317"/>
    </location>
</feature>
<dbReference type="OrthoDB" id="5377981at2"/>
<keyword evidence="4" id="KW-1185">Reference proteome</keyword>
<keyword evidence="1" id="KW-0732">Signal</keyword>
<evidence type="ECO:0000313" key="4">
    <source>
        <dbReference type="Proteomes" id="UP000027734"/>
    </source>
</evidence>
<dbReference type="Pfam" id="PF00144">
    <property type="entry name" value="Beta-lactamase"/>
    <property type="match status" value="1"/>
</dbReference>
<evidence type="ECO:0000256" key="1">
    <source>
        <dbReference type="SAM" id="SignalP"/>
    </source>
</evidence>
<dbReference type="InterPro" id="IPR001466">
    <property type="entry name" value="Beta-lactam-related"/>
</dbReference>
<feature type="signal peptide" evidence="1">
    <location>
        <begin position="1"/>
        <end position="19"/>
    </location>
</feature>
<protein>
    <recommendedName>
        <fullName evidence="2">Beta-lactamase-related domain-containing protein</fullName>
    </recommendedName>
</protein>
<accession>A0A073IKL8</accession>
<organism evidence="3 4">
    <name type="scientific">Sulfitobacter donghicola DSW-25 = KCTC 12864 = JCM 14565</name>
    <dbReference type="NCBI Taxonomy" id="1300350"/>
    <lineage>
        <taxon>Bacteria</taxon>
        <taxon>Pseudomonadati</taxon>
        <taxon>Pseudomonadota</taxon>
        <taxon>Alphaproteobacteria</taxon>
        <taxon>Rhodobacterales</taxon>
        <taxon>Roseobacteraceae</taxon>
        <taxon>Sulfitobacter</taxon>
    </lineage>
</organism>
<dbReference type="eggNOG" id="COG1680">
    <property type="taxonomic scope" value="Bacteria"/>
</dbReference>
<evidence type="ECO:0000259" key="2">
    <source>
        <dbReference type="Pfam" id="PF00144"/>
    </source>
</evidence>
<evidence type="ECO:0000313" key="3">
    <source>
        <dbReference type="EMBL" id="KEJ90314.1"/>
    </source>
</evidence>
<dbReference type="Proteomes" id="UP000027734">
    <property type="component" value="Unassembled WGS sequence"/>
</dbReference>
<comment type="caution">
    <text evidence="3">The sequence shown here is derived from an EMBL/GenBank/DDBJ whole genome shotgun (WGS) entry which is preliminary data.</text>
</comment>
<dbReference type="PANTHER" id="PTHR46825:SF9">
    <property type="entry name" value="BETA-LACTAMASE-RELATED DOMAIN-CONTAINING PROTEIN"/>
    <property type="match status" value="1"/>
</dbReference>
<feature type="domain" description="Beta-lactamase-related" evidence="2">
    <location>
        <begin position="41"/>
        <end position="225"/>
    </location>
</feature>
<dbReference type="RefSeq" id="WP_025058123.1">
    <property type="nucleotide sequence ID" value="NZ_JAMC01000002.1"/>
</dbReference>
<dbReference type="EMBL" id="JAMC01000002">
    <property type="protein sequence ID" value="KEJ90314.1"/>
    <property type="molecule type" value="Genomic_DNA"/>
</dbReference>
<dbReference type="PANTHER" id="PTHR46825">
    <property type="entry name" value="D-ALANYL-D-ALANINE-CARBOXYPEPTIDASE/ENDOPEPTIDASE AMPH"/>
    <property type="match status" value="1"/>
</dbReference>
<dbReference type="InterPro" id="IPR050491">
    <property type="entry name" value="AmpC-like"/>
</dbReference>